<dbReference type="Gene3D" id="2.160.20.80">
    <property type="entry name" value="E3 ubiquitin-protein ligase SopA"/>
    <property type="match status" value="1"/>
</dbReference>
<keyword evidence="4" id="KW-1185">Reference proteome</keyword>
<feature type="compositionally biased region" description="Basic and acidic residues" evidence="2">
    <location>
        <begin position="160"/>
        <end position="179"/>
    </location>
</feature>
<reference evidence="3 4" key="1">
    <citation type="submission" date="2018-05" db="EMBL/GenBank/DDBJ databases">
        <title>Complete genome sequence of sponge-derived Streptomyces sp. HNM0039.</title>
        <authorList>
            <person name="Huang X."/>
            <person name="Zhou S."/>
        </authorList>
    </citation>
    <scope>NUCLEOTIDE SEQUENCE [LARGE SCALE GENOMIC DNA]</scope>
    <source>
        <strain evidence="3 4">HNM0039</strain>
    </source>
</reference>
<dbReference type="SUPFAM" id="SSF141571">
    <property type="entry name" value="Pentapeptide repeat-like"/>
    <property type="match status" value="1"/>
</dbReference>
<dbReference type="PANTHER" id="PTHR47485">
    <property type="entry name" value="THYLAKOID LUMENAL 17.4 KDA PROTEIN, CHLOROPLASTIC"/>
    <property type="match status" value="1"/>
</dbReference>
<accession>A0A2S1T1S7</accession>
<evidence type="ECO:0000256" key="2">
    <source>
        <dbReference type="SAM" id="MobiDB-lite"/>
    </source>
</evidence>
<proteinExistence type="predicted"/>
<dbReference type="KEGG" id="stir:DDW44_30330"/>
<keyword evidence="1" id="KW-0677">Repeat</keyword>
<organism evidence="3 4">
    <name type="scientific">Streptomyces tirandamycinicus</name>
    <dbReference type="NCBI Taxonomy" id="2174846"/>
    <lineage>
        <taxon>Bacteria</taxon>
        <taxon>Bacillati</taxon>
        <taxon>Actinomycetota</taxon>
        <taxon>Actinomycetes</taxon>
        <taxon>Kitasatosporales</taxon>
        <taxon>Streptomycetaceae</taxon>
        <taxon>Streptomyces</taxon>
    </lineage>
</organism>
<dbReference type="InterPro" id="IPR001646">
    <property type="entry name" value="5peptide_repeat"/>
</dbReference>
<evidence type="ECO:0000313" key="3">
    <source>
        <dbReference type="EMBL" id="AWI32619.1"/>
    </source>
</evidence>
<dbReference type="EMBL" id="CP029188">
    <property type="protein sequence ID" value="AWI32619.1"/>
    <property type="molecule type" value="Genomic_DNA"/>
</dbReference>
<feature type="region of interest" description="Disordered" evidence="2">
    <location>
        <begin position="157"/>
        <end position="183"/>
    </location>
</feature>
<sequence>MSYRRIAQLHAARSAATSRALSRPRPRAVNRVVRTARVLVPVAPSPRRRAGAAGGHEQGGGLDWARRIELVTVVVAAVVAVAGLWYSNVQAREQRATEYEGQITDRYTAAVENLGDDAIDVRLGGIYALQRIMQDSVRDHPTIVNVLTAYIRSHAPLPEAPRRSAEAEDQKKEQSKPTEPDADVQAALSVLGRRNPIHDAGRTWIDLHRADLRGADLSSADLSSADLRGADLRGATLGSTDLSGADLLMANLRGADLDDADLSSADLRGTDLTGAGLRAADLTGAELSSADLRDADLRGAGLRDAGLRGADLRAADLTGADLSSADLTGADLRGADLRGANLRNCRVSAGQVAAAVLNAYTRLPSEIASDPKVWERAAHPLPAGAR</sequence>
<gene>
    <name evidence="3" type="ORF">DDW44_30330</name>
</gene>
<dbReference type="OrthoDB" id="4563217at2"/>
<dbReference type="Proteomes" id="UP000244900">
    <property type="component" value="Chromosome"/>
</dbReference>
<evidence type="ECO:0000313" key="4">
    <source>
        <dbReference type="Proteomes" id="UP000244900"/>
    </source>
</evidence>
<evidence type="ECO:0000256" key="1">
    <source>
        <dbReference type="ARBA" id="ARBA00022737"/>
    </source>
</evidence>
<name>A0A2S1T1S7_9ACTN</name>
<dbReference type="AlphaFoldDB" id="A0A2S1T1S7"/>
<dbReference type="PANTHER" id="PTHR47485:SF1">
    <property type="entry name" value="THYLAKOID LUMENAL 17.4 KDA PROTEIN, CHLOROPLASTIC"/>
    <property type="match status" value="1"/>
</dbReference>
<protein>
    <submittedName>
        <fullName evidence="3">Pentapeptide repeat-containing protein</fullName>
    </submittedName>
</protein>
<dbReference type="Pfam" id="PF00805">
    <property type="entry name" value="Pentapeptide"/>
    <property type="match status" value="3"/>
</dbReference>